<feature type="compositionally biased region" description="Basic residues" evidence="1">
    <location>
        <begin position="123"/>
        <end position="133"/>
    </location>
</feature>
<evidence type="ECO:0000313" key="2">
    <source>
        <dbReference type="EMBL" id="CCA87447.1"/>
    </source>
</evidence>
<reference evidence="2" key="2">
    <citation type="submission" date="2011-04" db="EMBL/GenBank/DDBJ databases">
        <authorList>
            <person name="Genoscope - CEA"/>
        </authorList>
    </citation>
    <scope>NUCLEOTIDE SEQUENCE</scope>
    <source>
        <strain evidence="2">R24</strain>
    </source>
</reference>
<protein>
    <submittedName>
        <fullName evidence="2">Uncharacterized protein</fullName>
    </submittedName>
</protein>
<dbReference type="AlphaFoldDB" id="G3AAP2"/>
<feature type="region of interest" description="Disordered" evidence="1">
    <location>
        <begin position="59"/>
        <end position="79"/>
    </location>
</feature>
<feature type="region of interest" description="Disordered" evidence="1">
    <location>
        <begin position="114"/>
        <end position="133"/>
    </location>
</feature>
<accession>G3AAP2</accession>
<evidence type="ECO:0000256" key="1">
    <source>
        <dbReference type="SAM" id="MobiDB-lite"/>
    </source>
</evidence>
<organism evidence="2">
    <name type="scientific">Ralstonia syzygii R24</name>
    <dbReference type="NCBI Taxonomy" id="907261"/>
    <lineage>
        <taxon>Bacteria</taxon>
        <taxon>Pseudomonadati</taxon>
        <taxon>Pseudomonadota</taxon>
        <taxon>Betaproteobacteria</taxon>
        <taxon>Burkholderiales</taxon>
        <taxon>Burkholderiaceae</taxon>
        <taxon>Ralstonia</taxon>
        <taxon>Ralstonia solanacearum species complex</taxon>
    </lineage>
</organism>
<proteinExistence type="predicted"/>
<reference evidence="2" key="1">
    <citation type="journal article" date="2011" name="PLoS ONE">
        <title>Ralstonia syzygii, the Blood Disease Bacterium and some Asian R. solanacearum strains form a single genomic species despite divergent lifestyles.</title>
        <authorList>
            <person name="Remenant B."/>
            <person name="de Cambiaire J.C."/>
            <person name="Cellier G."/>
            <person name="Jacobs J.M."/>
            <person name="Mangenot S."/>
            <person name="Barbe V."/>
            <person name="Lajus A."/>
            <person name="Vallenet D."/>
            <person name="Medigue C."/>
            <person name="Fegan M."/>
            <person name="Allen C."/>
            <person name="Prior P."/>
        </authorList>
    </citation>
    <scope>NUCLEOTIDE SEQUENCE</scope>
    <source>
        <strain evidence="2">R24</strain>
    </source>
</reference>
<gene>
    <name evidence="2" type="ORF">RALSY_mp30784</name>
</gene>
<dbReference type="EMBL" id="FR854092">
    <property type="protein sequence ID" value="CCA87447.1"/>
    <property type="molecule type" value="Genomic_DNA"/>
</dbReference>
<sequence>MPEGEVDSMSAKTLNFVRFFQKSSQMCASRRLNRAQPAGCEHLVKNGVVACTTAQRGAVGRGDESTHAAHPFAPRKGSVCFGAPRADRSAPGAGRAGGTAVSACPWGAVRNTSRFGAGGPSVAHRHPSHRKST</sequence>
<name>G3AAP2_9RALS</name>